<evidence type="ECO:0000313" key="1">
    <source>
        <dbReference type="EMBL" id="CAA9289623.1"/>
    </source>
</evidence>
<dbReference type="EMBL" id="CADCTQ010000376">
    <property type="protein sequence ID" value="CAA9289623.1"/>
    <property type="molecule type" value="Genomic_DNA"/>
</dbReference>
<name>A0A6J4JWV6_9SPHI</name>
<feature type="non-terminal residue" evidence="1">
    <location>
        <position position="1"/>
    </location>
</feature>
<feature type="non-terminal residue" evidence="1">
    <location>
        <position position="51"/>
    </location>
</feature>
<sequence>CLKHLRRFCLKMPQIWCNAPITGMQNTSPMLTRITSSCPSGTGPYRHFSVC</sequence>
<protein>
    <submittedName>
        <fullName evidence="1">Uncharacterized protein</fullName>
    </submittedName>
</protein>
<proteinExistence type="predicted"/>
<gene>
    <name evidence="1" type="ORF">AVDCRST_MAG56-4457</name>
</gene>
<reference evidence="1" key="1">
    <citation type="submission" date="2020-02" db="EMBL/GenBank/DDBJ databases">
        <authorList>
            <person name="Meier V. D."/>
        </authorList>
    </citation>
    <scope>NUCLEOTIDE SEQUENCE</scope>
    <source>
        <strain evidence="1">AVDCRST_MAG56</strain>
    </source>
</reference>
<organism evidence="1">
    <name type="scientific">uncultured Cytophagales bacterium</name>
    <dbReference type="NCBI Taxonomy" id="158755"/>
    <lineage>
        <taxon>Bacteria</taxon>
        <taxon>Pseudomonadati</taxon>
        <taxon>Bacteroidota</taxon>
        <taxon>Sphingobacteriia</taxon>
        <taxon>Sphingobacteriales</taxon>
        <taxon>environmental samples</taxon>
    </lineage>
</organism>
<dbReference type="AlphaFoldDB" id="A0A6J4JWV6"/>
<accession>A0A6J4JWV6</accession>